<dbReference type="EMBL" id="VXRY01000019">
    <property type="protein sequence ID" value="MXY32578.1"/>
    <property type="molecule type" value="Genomic_DNA"/>
</dbReference>
<dbReference type="GO" id="GO:0003700">
    <property type="term" value="F:DNA-binding transcription factor activity"/>
    <property type="evidence" value="ECO:0007669"/>
    <property type="project" value="TreeGrafter"/>
</dbReference>
<name>A0A6B0XVL5_9RHOB</name>
<dbReference type="PANTHER" id="PTHR30146">
    <property type="entry name" value="LACI-RELATED TRANSCRIPTIONAL REPRESSOR"/>
    <property type="match status" value="1"/>
</dbReference>
<comment type="caution">
    <text evidence="5">The sequence shown here is derived from an EMBL/GenBank/DDBJ whole genome shotgun (WGS) entry which is preliminary data.</text>
</comment>
<reference evidence="5" key="1">
    <citation type="submission" date="2019-09" db="EMBL/GenBank/DDBJ databases">
        <title>Characterisation of the sponge microbiome using genome-centric metagenomics.</title>
        <authorList>
            <person name="Engelberts J.P."/>
            <person name="Robbins S.J."/>
            <person name="De Goeij J.M."/>
            <person name="Aranda M."/>
            <person name="Bell S.C."/>
            <person name="Webster N.S."/>
        </authorList>
    </citation>
    <scope>NUCLEOTIDE SEQUENCE</scope>
    <source>
        <strain evidence="5">SB0664_bin_43</strain>
    </source>
</reference>
<evidence type="ECO:0000313" key="5">
    <source>
        <dbReference type="EMBL" id="MXY32578.1"/>
    </source>
</evidence>
<evidence type="ECO:0000256" key="1">
    <source>
        <dbReference type="ARBA" id="ARBA00023015"/>
    </source>
</evidence>
<dbReference type="Gene3D" id="1.10.260.40">
    <property type="entry name" value="lambda repressor-like DNA-binding domains"/>
    <property type="match status" value="1"/>
</dbReference>
<dbReference type="SUPFAM" id="SSF53822">
    <property type="entry name" value="Periplasmic binding protein-like I"/>
    <property type="match status" value="1"/>
</dbReference>
<dbReference type="PANTHER" id="PTHR30146:SF109">
    <property type="entry name" value="HTH-TYPE TRANSCRIPTIONAL REGULATOR GALS"/>
    <property type="match status" value="1"/>
</dbReference>
<dbReference type="InterPro" id="IPR028082">
    <property type="entry name" value="Peripla_BP_I"/>
</dbReference>
<feature type="domain" description="HTH lacI-type" evidence="4">
    <location>
        <begin position="10"/>
        <end position="64"/>
    </location>
</feature>
<dbReference type="PROSITE" id="PS50932">
    <property type="entry name" value="HTH_LACI_2"/>
    <property type="match status" value="1"/>
</dbReference>
<evidence type="ECO:0000256" key="3">
    <source>
        <dbReference type="ARBA" id="ARBA00023163"/>
    </source>
</evidence>
<gene>
    <name evidence="5" type="ORF">F4Y60_00490</name>
</gene>
<dbReference type="InterPro" id="IPR001761">
    <property type="entry name" value="Peripla_BP/Lac1_sug-bd_dom"/>
</dbReference>
<evidence type="ECO:0000256" key="2">
    <source>
        <dbReference type="ARBA" id="ARBA00023125"/>
    </source>
</evidence>
<dbReference type="Pfam" id="PF00532">
    <property type="entry name" value="Peripla_BP_1"/>
    <property type="match status" value="1"/>
</dbReference>
<dbReference type="SUPFAM" id="SSF47413">
    <property type="entry name" value="lambda repressor-like DNA-binding domains"/>
    <property type="match status" value="1"/>
</dbReference>
<dbReference type="GO" id="GO:0000976">
    <property type="term" value="F:transcription cis-regulatory region binding"/>
    <property type="evidence" value="ECO:0007669"/>
    <property type="project" value="TreeGrafter"/>
</dbReference>
<dbReference type="InterPro" id="IPR000843">
    <property type="entry name" value="HTH_LacI"/>
</dbReference>
<dbReference type="InterPro" id="IPR010982">
    <property type="entry name" value="Lambda_DNA-bd_dom_sf"/>
</dbReference>
<sequence>MAKEAMYKRVGLKEIAQEVGVDVSTVSRALRDDPRVKTETTQVVRRKAHELGYRPNRLARALRGGKTDRVAVLLSPPQVRFASPIFLELLATLDQLLRARSMTLAVFAAHRRDEERDIVRSIVEDRLADAVVIGRTQESDARVRYLLEAGFPFVTFGRTDWPDRHPWVDIDYAKAGRLAIEALMQGKPARISILAAPRGLRFADGYVAGARAAASELGAPDPDAWRIEMTEAAGEELAPGLFRDGPRHAIACIQDSLAFGLYRAAAREGRVIGHDISVFGGQNFPGSEHTAPPLSTFSTEDRTVAERLSEVVIARLGQTSDGPFENEVLHPAPLLRKSHLLD</sequence>
<keyword evidence="3" id="KW-0804">Transcription</keyword>
<dbReference type="SMART" id="SM00354">
    <property type="entry name" value="HTH_LACI"/>
    <property type="match status" value="1"/>
</dbReference>
<evidence type="ECO:0000259" key="4">
    <source>
        <dbReference type="PROSITE" id="PS50932"/>
    </source>
</evidence>
<accession>A0A6B0XVL5</accession>
<protein>
    <submittedName>
        <fullName evidence="5">LacI family transcriptional regulator</fullName>
    </submittedName>
</protein>
<dbReference type="Gene3D" id="3.40.50.2300">
    <property type="match status" value="2"/>
</dbReference>
<dbReference type="AlphaFoldDB" id="A0A6B0XVL5"/>
<dbReference type="CDD" id="cd01392">
    <property type="entry name" value="HTH_LacI"/>
    <property type="match status" value="1"/>
</dbReference>
<keyword evidence="1" id="KW-0805">Transcription regulation</keyword>
<dbReference type="Pfam" id="PF00356">
    <property type="entry name" value="LacI"/>
    <property type="match status" value="1"/>
</dbReference>
<keyword evidence="2" id="KW-0238">DNA-binding</keyword>
<organism evidence="5">
    <name type="scientific">Boseongicola sp. SB0664_bin_43</name>
    <dbReference type="NCBI Taxonomy" id="2604844"/>
    <lineage>
        <taxon>Bacteria</taxon>
        <taxon>Pseudomonadati</taxon>
        <taxon>Pseudomonadota</taxon>
        <taxon>Alphaproteobacteria</taxon>
        <taxon>Rhodobacterales</taxon>
        <taxon>Paracoccaceae</taxon>
        <taxon>Boseongicola</taxon>
    </lineage>
</organism>
<proteinExistence type="predicted"/>